<evidence type="ECO:0000313" key="3">
    <source>
        <dbReference type="EMBL" id="MCV3270387.1"/>
    </source>
</evidence>
<dbReference type="SUPFAM" id="SSF69318">
    <property type="entry name" value="Integrin alpha N-terminal domain"/>
    <property type="match status" value="1"/>
</dbReference>
<dbReference type="InterPro" id="IPR028994">
    <property type="entry name" value="Integrin_alpha_N"/>
</dbReference>
<dbReference type="RefSeq" id="WP_263842720.1">
    <property type="nucleotide sequence ID" value="NZ_JALIEB010000002.1"/>
</dbReference>
<evidence type="ECO:0000256" key="1">
    <source>
        <dbReference type="ARBA" id="ARBA00022729"/>
    </source>
</evidence>
<keyword evidence="1 2" id="KW-0732">Signal</keyword>
<gene>
    <name evidence="3" type="ORF">MUB52_03030</name>
</gene>
<dbReference type="Pfam" id="PF13517">
    <property type="entry name" value="FG-GAP_3"/>
    <property type="match status" value="1"/>
</dbReference>
<sequence>MGPKARRLPARGWRGFARRALLAACLWHGEAVAAGEITAAAYDGPTERYAHAVLGDAIEYTTLAVSLADGGERRFGLPDDLVFEDTAPRVADLDGDGEAEVIVVESSQSDGARLAIYGPDGRITATPFIGTRFRWLAPVGAADLDGDGRMELAYIDRPHLAKTLRLWRYEARQLTPLADLPGLTNHRIGETDIAGGIRTCGGAPEMILARADWAELVAVRFDASGFSTRRLGDDTSRPAFARALACDL</sequence>
<proteinExistence type="predicted"/>
<feature type="chain" id="PRO_5045446790" evidence="2">
    <location>
        <begin position="34"/>
        <end position="248"/>
    </location>
</feature>
<dbReference type="InterPro" id="IPR013517">
    <property type="entry name" value="FG-GAP"/>
</dbReference>
<evidence type="ECO:0000313" key="4">
    <source>
        <dbReference type="Proteomes" id="UP001208690"/>
    </source>
</evidence>
<comment type="caution">
    <text evidence="3">The sequence shown here is derived from an EMBL/GenBank/DDBJ whole genome shotgun (WGS) entry which is preliminary data.</text>
</comment>
<accession>A0ABT3B9Y8</accession>
<keyword evidence="4" id="KW-1185">Reference proteome</keyword>
<reference evidence="3 4" key="1">
    <citation type="submission" date="2022-04" db="EMBL/GenBank/DDBJ databases">
        <title>Roseobacter sp. WL0113 is a bacterium isolated from neritic sediment.</title>
        <authorList>
            <person name="Wang L."/>
            <person name="He W."/>
            <person name="Zhang D.-F."/>
        </authorList>
    </citation>
    <scope>NUCLEOTIDE SEQUENCE [LARGE SCALE GENOMIC DNA]</scope>
    <source>
        <strain evidence="3 4">WL0113</strain>
    </source>
</reference>
<dbReference type="Proteomes" id="UP001208690">
    <property type="component" value="Unassembled WGS sequence"/>
</dbReference>
<protein>
    <submittedName>
        <fullName evidence="3">VCBS repeat-containing protein</fullName>
    </submittedName>
</protein>
<evidence type="ECO:0000256" key="2">
    <source>
        <dbReference type="SAM" id="SignalP"/>
    </source>
</evidence>
<dbReference type="EMBL" id="JALIEB010000002">
    <property type="protein sequence ID" value="MCV3270387.1"/>
    <property type="molecule type" value="Genomic_DNA"/>
</dbReference>
<feature type="signal peptide" evidence="2">
    <location>
        <begin position="1"/>
        <end position="33"/>
    </location>
</feature>
<organism evidence="3 4">
    <name type="scientific">Roseobacter sinensis</name>
    <dbReference type="NCBI Taxonomy" id="2931391"/>
    <lineage>
        <taxon>Bacteria</taxon>
        <taxon>Pseudomonadati</taxon>
        <taxon>Pseudomonadota</taxon>
        <taxon>Alphaproteobacteria</taxon>
        <taxon>Rhodobacterales</taxon>
        <taxon>Roseobacteraceae</taxon>
        <taxon>Roseobacter</taxon>
    </lineage>
</organism>
<name>A0ABT3B9Y8_9RHOB</name>